<reference evidence="2 3" key="1">
    <citation type="submission" date="2015-01" db="EMBL/GenBank/DDBJ databases">
        <title>The Genome Sequence of Rhinocladiella mackenzie CBS 650.93.</title>
        <authorList>
            <consortium name="The Broad Institute Genomics Platform"/>
            <person name="Cuomo C."/>
            <person name="de Hoog S."/>
            <person name="Gorbushina A."/>
            <person name="Stielow B."/>
            <person name="Teixiera M."/>
            <person name="Abouelleil A."/>
            <person name="Chapman S.B."/>
            <person name="Priest M."/>
            <person name="Young S.K."/>
            <person name="Wortman J."/>
            <person name="Nusbaum C."/>
            <person name="Birren B."/>
        </authorList>
    </citation>
    <scope>NUCLEOTIDE SEQUENCE [LARGE SCALE GENOMIC DNA]</scope>
    <source>
        <strain evidence="2 3">CBS 650.93</strain>
    </source>
</reference>
<keyword evidence="3" id="KW-1185">Reference proteome</keyword>
<proteinExistence type="predicted"/>
<evidence type="ECO:0000313" key="3">
    <source>
        <dbReference type="Proteomes" id="UP000053617"/>
    </source>
</evidence>
<dbReference type="GeneID" id="25296666"/>
<name>A0A0D2GWP6_9EURO</name>
<sequence>MTLVKAIAVNTVTPELAAWRGEPKSKRTTAWSLDNRNLRGLLSPSSVNEELTPSARKLKRQYRSPGRLMAYLWKHAASGSSDLTEFVWLEHTSMVTPLMAVLFCSGVSLGPHPRLILNEWLSLAFSIQDDSLPGLISGQSARIMLELRKTIDRFISLAWNDLEALDQAKREQSEHLPTPSKQPSFPKLFDSKLRRVMVDAVVRMLDEDEAFWKDFREKQRAKNIAHFAKAKENENALYKIDDGPLNSLQSAPEPKEMGKAEPTHSGCSIVEQDDTDGSRYKSLSSMNA</sequence>
<dbReference type="Proteomes" id="UP000053617">
    <property type="component" value="Unassembled WGS sequence"/>
</dbReference>
<dbReference type="EMBL" id="KN847480">
    <property type="protein sequence ID" value="KIX02653.1"/>
    <property type="molecule type" value="Genomic_DNA"/>
</dbReference>
<dbReference type="AlphaFoldDB" id="A0A0D2GWP6"/>
<feature type="compositionally biased region" description="Basic and acidic residues" evidence="1">
    <location>
        <begin position="253"/>
        <end position="262"/>
    </location>
</feature>
<evidence type="ECO:0000313" key="2">
    <source>
        <dbReference type="EMBL" id="KIX02653.1"/>
    </source>
</evidence>
<dbReference type="VEuPathDB" id="FungiDB:Z518_08595"/>
<dbReference type="RefSeq" id="XP_013269789.1">
    <property type="nucleotide sequence ID" value="XM_013414335.1"/>
</dbReference>
<dbReference type="HOGENOM" id="CLU_966914_0_0_1"/>
<organism evidence="2 3">
    <name type="scientific">Rhinocladiella mackenziei CBS 650.93</name>
    <dbReference type="NCBI Taxonomy" id="1442369"/>
    <lineage>
        <taxon>Eukaryota</taxon>
        <taxon>Fungi</taxon>
        <taxon>Dikarya</taxon>
        <taxon>Ascomycota</taxon>
        <taxon>Pezizomycotina</taxon>
        <taxon>Eurotiomycetes</taxon>
        <taxon>Chaetothyriomycetidae</taxon>
        <taxon>Chaetothyriales</taxon>
        <taxon>Herpotrichiellaceae</taxon>
        <taxon>Rhinocladiella</taxon>
    </lineage>
</organism>
<dbReference type="STRING" id="1442369.A0A0D2GWP6"/>
<accession>A0A0D2GWP6</accession>
<protein>
    <submittedName>
        <fullName evidence="2">Uncharacterized protein</fullName>
    </submittedName>
</protein>
<feature type="region of interest" description="Disordered" evidence="1">
    <location>
        <begin position="241"/>
        <end position="288"/>
    </location>
</feature>
<evidence type="ECO:0000256" key="1">
    <source>
        <dbReference type="SAM" id="MobiDB-lite"/>
    </source>
</evidence>
<gene>
    <name evidence="2" type="ORF">Z518_08595</name>
</gene>